<organism evidence="1 2">
    <name type="scientific">Salinimonas sediminis</name>
    <dbReference type="NCBI Taxonomy" id="2303538"/>
    <lineage>
        <taxon>Bacteria</taxon>
        <taxon>Pseudomonadati</taxon>
        <taxon>Pseudomonadota</taxon>
        <taxon>Gammaproteobacteria</taxon>
        <taxon>Alteromonadales</taxon>
        <taxon>Alteromonadaceae</taxon>
        <taxon>Alteromonas/Salinimonas group</taxon>
        <taxon>Salinimonas</taxon>
    </lineage>
</organism>
<keyword evidence="2" id="KW-1185">Reference proteome</keyword>
<name>A0A346NQI6_9ALTE</name>
<proteinExistence type="predicted"/>
<protein>
    <recommendedName>
        <fullName evidence="3">SsuA/THI5-like domain-containing protein</fullName>
    </recommendedName>
</protein>
<dbReference type="AlphaFoldDB" id="A0A346NQI6"/>
<evidence type="ECO:0000313" key="2">
    <source>
        <dbReference type="Proteomes" id="UP000262073"/>
    </source>
</evidence>
<evidence type="ECO:0000313" key="1">
    <source>
        <dbReference type="EMBL" id="AXR07793.1"/>
    </source>
</evidence>
<dbReference type="SUPFAM" id="SSF53850">
    <property type="entry name" value="Periplasmic binding protein-like II"/>
    <property type="match status" value="1"/>
</dbReference>
<dbReference type="OrthoDB" id="9807744at2"/>
<gene>
    <name evidence="1" type="ORF">D0Y50_16350</name>
</gene>
<dbReference type="KEGG" id="salm:D0Y50_16350"/>
<sequence length="281" mass="31591">MLTYGKTLIVTIAIALCFLLGFFQKYSVLPAVPPQIGQYLTCASPLSTNRDVLNVYLTETAMANTLLSALCANRIVNKQFGDVHLIIGQNDYDTFRYINHGVSDLALVKSNVVKAFGANVIYGYEEIAAHDNYSAYFIALREKPELSKEYLLGKRIGILDYPSSRSGHIVPKTILQSLGLNEGNMSLQFYSSHKELRRALMAGEVDLISSYWGQSDEQTLSKNYITALEENVSGMRWYLKMQTRNTDLRCALQNVVKTVTEKSAKTYYQRVNLLDECAPHD</sequence>
<dbReference type="Proteomes" id="UP000262073">
    <property type="component" value="Chromosome"/>
</dbReference>
<evidence type="ECO:0008006" key="3">
    <source>
        <dbReference type="Google" id="ProtNLM"/>
    </source>
</evidence>
<dbReference type="Gene3D" id="3.40.190.10">
    <property type="entry name" value="Periplasmic binding protein-like II"/>
    <property type="match status" value="1"/>
</dbReference>
<accession>A0A346NQI6</accession>
<dbReference type="EMBL" id="CP031769">
    <property type="protein sequence ID" value="AXR07793.1"/>
    <property type="molecule type" value="Genomic_DNA"/>
</dbReference>
<reference evidence="1 2" key="1">
    <citation type="submission" date="2018-08" db="EMBL/GenBank/DDBJ databases">
        <title>Salinimonas sediminis sp. nov., a piezophilic bacterium isolated from a deep-sea sediment sample from the New Britain Trench.</title>
        <authorList>
            <person name="Cao J."/>
        </authorList>
    </citation>
    <scope>NUCLEOTIDE SEQUENCE [LARGE SCALE GENOMIC DNA]</scope>
    <source>
        <strain evidence="1 2">N102</strain>
    </source>
</reference>